<evidence type="ECO:0000313" key="9">
    <source>
        <dbReference type="Proteomes" id="UP000178109"/>
    </source>
</evidence>
<dbReference type="Gene3D" id="1.20.950.20">
    <property type="entry name" value="Transmembrane di-heme cytochromes, Chain C"/>
    <property type="match status" value="1"/>
</dbReference>
<dbReference type="STRING" id="1798553.A3H70_02055"/>
<evidence type="ECO:0000256" key="2">
    <source>
        <dbReference type="ARBA" id="ARBA00022475"/>
    </source>
</evidence>
<dbReference type="EMBL" id="MHKO01000045">
    <property type="protein sequence ID" value="OGY91482.1"/>
    <property type="molecule type" value="Genomic_DNA"/>
</dbReference>
<accession>A0A1G2BQT3</accession>
<dbReference type="Proteomes" id="UP000178109">
    <property type="component" value="Unassembled WGS sequence"/>
</dbReference>
<evidence type="ECO:0000256" key="3">
    <source>
        <dbReference type="ARBA" id="ARBA00022692"/>
    </source>
</evidence>
<dbReference type="GO" id="GO:0005886">
    <property type="term" value="C:plasma membrane"/>
    <property type="evidence" value="ECO:0007669"/>
    <property type="project" value="UniProtKB-SubCell"/>
</dbReference>
<evidence type="ECO:0000256" key="1">
    <source>
        <dbReference type="ARBA" id="ARBA00004651"/>
    </source>
</evidence>
<dbReference type="AlphaFoldDB" id="A0A1G2BQT3"/>
<gene>
    <name evidence="8" type="ORF">A3H70_02055</name>
</gene>
<protein>
    <recommendedName>
        <fullName evidence="7">Cytochrome b561 bacterial/Ni-hydrogenase domain-containing protein</fullName>
    </recommendedName>
</protein>
<proteinExistence type="predicted"/>
<evidence type="ECO:0000259" key="7">
    <source>
        <dbReference type="Pfam" id="PF01292"/>
    </source>
</evidence>
<dbReference type="Pfam" id="PF01292">
    <property type="entry name" value="Ni_hydr_CYTB"/>
    <property type="match status" value="1"/>
</dbReference>
<keyword evidence="2" id="KW-1003">Cell membrane</keyword>
<name>A0A1G2BQT3_9BACT</name>
<feature type="transmembrane region" description="Helical" evidence="6">
    <location>
        <begin position="34"/>
        <end position="52"/>
    </location>
</feature>
<evidence type="ECO:0000256" key="4">
    <source>
        <dbReference type="ARBA" id="ARBA00022989"/>
    </source>
</evidence>
<organism evidence="8 9">
    <name type="scientific">Candidatus Komeilibacteria bacterium RIFCSPLOWO2_02_FULL_48_11</name>
    <dbReference type="NCBI Taxonomy" id="1798553"/>
    <lineage>
        <taxon>Bacteria</taxon>
        <taxon>Candidatus Komeiliibacteriota</taxon>
    </lineage>
</organism>
<dbReference type="SUPFAM" id="SSF81342">
    <property type="entry name" value="Transmembrane di-heme cytochromes"/>
    <property type="match status" value="1"/>
</dbReference>
<dbReference type="InterPro" id="IPR016174">
    <property type="entry name" value="Di-haem_cyt_TM"/>
</dbReference>
<reference evidence="8 9" key="1">
    <citation type="journal article" date="2016" name="Nat. Commun.">
        <title>Thousands of microbial genomes shed light on interconnected biogeochemical processes in an aquifer system.</title>
        <authorList>
            <person name="Anantharaman K."/>
            <person name="Brown C.T."/>
            <person name="Hug L.A."/>
            <person name="Sharon I."/>
            <person name="Castelle C.J."/>
            <person name="Probst A.J."/>
            <person name="Thomas B.C."/>
            <person name="Singh A."/>
            <person name="Wilkins M.J."/>
            <person name="Karaoz U."/>
            <person name="Brodie E.L."/>
            <person name="Williams K.H."/>
            <person name="Hubbard S.S."/>
            <person name="Banfield J.F."/>
        </authorList>
    </citation>
    <scope>NUCLEOTIDE SEQUENCE [LARGE SCALE GENOMIC DNA]</scope>
</reference>
<comment type="subcellular location">
    <subcellularLocation>
        <location evidence="1">Cell membrane</location>
        <topology evidence="1">Multi-pass membrane protein</topology>
    </subcellularLocation>
</comment>
<feature type="transmembrane region" description="Helical" evidence="6">
    <location>
        <begin position="141"/>
        <end position="160"/>
    </location>
</feature>
<comment type="caution">
    <text evidence="8">The sequence shown here is derived from an EMBL/GenBank/DDBJ whole genome shotgun (WGS) entry which is preliminary data.</text>
</comment>
<keyword evidence="3 6" id="KW-0812">Transmembrane</keyword>
<keyword evidence="5 6" id="KW-0472">Membrane</keyword>
<dbReference type="GO" id="GO:0022904">
    <property type="term" value="P:respiratory electron transport chain"/>
    <property type="evidence" value="ECO:0007669"/>
    <property type="project" value="InterPro"/>
</dbReference>
<evidence type="ECO:0000313" key="8">
    <source>
        <dbReference type="EMBL" id="OGY91482.1"/>
    </source>
</evidence>
<evidence type="ECO:0000256" key="5">
    <source>
        <dbReference type="ARBA" id="ARBA00023136"/>
    </source>
</evidence>
<dbReference type="InterPro" id="IPR011577">
    <property type="entry name" value="Cyt_b561_bac/Ni-Hgenase"/>
</dbReference>
<feature type="domain" description="Cytochrome b561 bacterial/Ni-hydrogenase" evidence="7">
    <location>
        <begin position="4"/>
        <end position="162"/>
    </location>
</feature>
<keyword evidence="4 6" id="KW-1133">Transmembrane helix</keyword>
<sequence>MAYSGFALEYPESFWAAPFRWLGGEELRRNVHRVAALIFVLISAVHVAYLGWTVKGRERFRALLPEKRDLSDPIQMFLYNLGLMPNRPLLKRFSYIEKAEYWALVWGSFVMVATGVVLLFHNFALAQFPLWVIEVCQVVHFLEATLACLAIVVWHFYWVMFDPEVYPINWAWLSGKKRL</sequence>
<dbReference type="GO" id="GO:0009055">
    <property type="term" value="F:electron transfer activity"/>
    <property type="evidence" value="ECO:0007669"/>
    <property type="project" value="InterPro"/>
</dbReference>
<evidence type="ECO:0000256" key="6">
    <source>
        <dbReference type="SAM" id="Phobius"/>
    </source>
</evidence>
<feature type="transmembrane region" description="Helical" evidence="6">
    <location>
        <begin position="101"/>
        <end position="121"/>
    </location>
</feature>